<keyword evidence="3" id="KW-1185">Reference proteome</keyword>
<sequence>MCTAKEALYLEHHLLRVDTMGRLVTTAGGKKSVPAKLQHQLTTIASSSPPPSTRTELVGHNELGVKNGHRSADLAGSIAARTRLQDALLLEEELKRSNRFCEQQNRLNKLKSTNGTDFDLCRNGPEYALVVQKPAAPTTAHLWSSLKVPKKLKGKLAAHLLKDKEANKENSINGGLN</sequence>
<evidence type="ECO:0000256" key="1">
    <source>
        <dbReference type="ARBA" id="ARBA00023054"/>
    </source>
</evidence>
<organism evidence="2 3">
    <name type="scientific">Anopheles merus</name>
    <name type="common">Mosquito</name>
    <dbReference type="NCBI Taxonomy" id="30066"/>
    <lineage>
        <taxon>Eukaryota</taxon>
        <taxon>Metazoa</taxon>
        <taxon>Ecdysozoa</taxon>
        <taxon>Arthropoda</taxon>
        <taxon>Hexapoda</taxon>
        <taxon>Insecta</taxon>
        <taxon>Pterygota</taxon>
        <taxon>Neoptera</taxon>
        <taxon>Endopterygota</taxon>
        <taxon>Diptera</taxon>
        <taxon>Nematocera</taxon>
        <taxon>Culicoidea</taxon>
        <taxon>Culicidae</taxon>
        <taxon>Anophelinae</taxon>
        <taxon>Anopheles</taxon>
    </lineage>
</organism>
<dbReference type="GO" id="GO:0005634">
    <property type="term" value="C:nucleus"/>
    <property type="evidence" value="ECO:0007669"/>
    <property type="project" value="TreeGrafter"/>
</dbReference>
<evidence type="ECO:0000313" key="2">
    <source>
        <dbReference type="EnsemblMetazoa" id="AMEM017642-PA"/>
    </source>
</evidence>
<dbReference type="GO" id="GO:0008017">
    <property type="term" value="F:microtubule binding"/>
    <property type="evidence" value="ECO:0007669"/>
    <property type="project" value="TreeGrafter"/>
</dbReference>
<dbReference type="InterPro" id="IPR051293">
    <property type="entry name" value="MTUS1/CCDC69"/>
</dbReference>
<proteinExistence type="predicted"/>
<evidence type="ECO:0000313" key="3">
    <source>
        <dbReference type="Proteomes" id="UP000075903"/>
    </source>
</evidence>
<dbReference type="GO" id="GO:0005737">
    <property type="term" value="C:cytoplasm"/>
    <property type="evidence" value="ECO:0007669"/>
    <property type="project" value="TreeGrafter"/>
</dbReference>
<name>A0A182VMU1_ANOME</name>
<dbReference type="PANTHER" id="PTHR24200:SF11">
    <property type="entry name" value="TOUCAN, ISOFORM A"/>
    <property type="match status" value="1"/>
</dbReference>
<dbReference type="PANTHER" id="PTHR24200">
    <property type="entry name" value="TOUCAN, ISOFORM A"/>
    <property type="match status" value="1"/>
</dbReference>
<dbReference type="AlphaFoldDB" id="A0A182VMU1"/>
<dbReference type="VEuPathDB" id="VectorBase:AMEM017642"/>
<protein>
    <submittedName>
        <fullName evidence="2">Uncharacterized protein</fullName>
    </submittedName>
</protein>
<accession>A0A182VMU1</accession>
<dbReference type="Proteomes" id="UP000075903">
    <property type="component" value="Unassembled WGS sequence"/>
</dbReference>
<keyword evidence="1" id="KW-0175">Coiled coil</keyword>
<dbReference type="EnsemblMetazoa" id="AMEM017642-RA">
    <property type="protein sequence ID" value="AMEM017642-PA"/>
    <property type="gene ID" value="AMEM017642"/>
</dbReference>
<reference evidence="2" key="1">
    <citation type="submission" date="2020-05" db="UniProtKB">
        <authorList>
            <consortium name="EnsemblMetazoa"/>
        </authorList>
    </citation>
    <scope>IDENTIFICATION</scope>
    <source>
        <strain evidence="2">MAF</strain>
    </source>
</reference>